<keyword evidence="10" id="KW-0813">Transport</keyword>
<evidence type="ECO:0000256" key="3">
    <source>
        <dbReference type="ARBA" id="ARBA00010288"/>
    </source>
</evidence>
<comment type="function">
    <text evidence="9 10">Intramembrane glycolipid transporter that operates in the biosynthetic pathway of dolichol-linked oligosaccharides, the glycan precursors employed in protein asparagine (N)-glycosylation. The sequential addition of sugars to dolichol pyrophosphate produces dolichol-linked oligosaccharides containing fourteen sugars, including two GlcNAcs, nine mannoses and three glucoses. Once assembled, the oligosaccharide is transferred from the lipid to nascent proteins by oligosaccharyltransferases. The assembly of dolichol-linked oligosaccharides begins on the cytosolic side of the endoplasmic reticulum membrane and finishes in its lumen. RFT1 could mediate the translocation of the cytosolically oriented intermediate DolPP-GlcNAc2Man5, produced by ALG11, into the ER lumen where dolichol-linked oligosaccharides assembly continues. However, the intramembrane lipid transporter activity could not be confirmed in vitro.</text>
</comment>
<dbReference type="InParanoid" id="A0A0E1RX32"/>
<dbReference type="VEuPathDB" id="FungiDB:CIMG_04254"/>
<keyword evidence="12" id="KW-1185">Reference proteome</keyword>
<comment type="subcellular location">
    <subcellularLocation>
        <location evidence="1 10">Endoplasmic reticulum membrane</location>
        <topology evidence="1 10">Multi-pass membrane protein</topology>
    </subcellularLocation>
</comment>
<name>A0A0E1RX32_COCIM</name>
<dbReference type="EMBL" id="GG704916">
    <property type="protein sequence ID" value="EAS33230.2"/>
    <property type="molecule type" value="Genomic_DNA"/>
</dbReference>
<organism evidence="11 12">
    <name type="scientific">Coccidioides immitis (strain RS)</name>
    <name type="common">Valley fever fungus</name>
    <dbReference type="NCBI Taxonomy" id="246410"/>
    <lineage>
        <taxon>Eukaryota</taxon>
        <taxon>Fungi</taxon>
        <taxon>Dikarya</taxon>
        <taxon>Ascomycota</taxon>
        <taxon>Pezizomycotina</taxon>
        <taxon>Eurotiomycetes</taxon>
        <taxon>Eurotiomycetidae</taxon>
        <taxon>Onygenales</taxon>
        <taxon>Onygenaceae</taxon>
        <taxon>Coccidioides</taxon>
    </lineage>
</organism>
<evidence type="ECO:0000313" key="11">
    <source>
        <dbReference type="EMBL" id="EAS33230.2"/>
    </source>
</evidence>
<evidence type="ECO:0000256" key="1">
    <source>
        <dbReference type="ARBA" id="ARBA00004477"/>
    </source>
</evidence>
<evidence type="ECO:0000256" key="8">
    <source>
        <dbReference type="ARBA" id="ARBA00044793"/>
    </source>
</evidence>
<keyword evidence="6 10" id="KW-1133">Transmembrane helix</keyword>
<dbReference type="AlphaFoldDB" id="A0A0E1RX32"/>
<comment type="caution">
    <text evidence="10">Lacks conserved residue(s) required for the propagation of feature annotation.</text>
</comment>
<proteinExistence type="inferred from homology"/>
<evidence type="ECO:0000256" key="2">
    <source>
        <dbReference type="ARBA" id="ARBA00004922"/>
    </source>
</evidence>
<feature type="transmembrane region" description="Helical" evidence="10">
    <location>
        <begin position="217"/>
        <end position="235"/>
    </location>
</feature>
<evidence type="ECO:0000256" key="4">
    <source>
        <dbReference type="ARBA" id="ARBA00022692"/>
    </source>
</evidence>
<evidence type="ECO:0000256" key="9">
    <source>
        <dbReference type="ARBA" id="ARBA00045912"/>
    </source>
</evidence>
<feature type="transmembrane region" description="Helical" evidence="10">
    <location>
        <begin position="428"/>
        <end position="446"/>
    </location>
</feature>
<evidence type="ECO:0000256" key="10">
    <source>
        <dbReference type="RuleBase" id="RU365067"/>
    </source>
</evidence>
<dbReference type="InterPro" id="IPR007594">
    <property type="entry name" value="RFT1"/>
</dbReference>
<gene>
    <name evidence="11" type="ORF">CIMG_04254</name>
</gene>
<dbReference type="Proteomes" id="UP000001261">
    <property type="component" value="Unassembled WGS sequence"/>
</dbReference>
<dbReference type="PANTHER" id="PTHR13117:SF5">
    <property type="entry name" value="PROTEIN RFT1 HOMOLOG"/>
    <property type="match status" value="1"/>
</dbReference>
<sequence length="556" mass="61558">MADECDISDHMAKPATGGAMYLISIQIFSRAITFSANQILLLHVSPEALGIAMQLELYSITVLHFSRESIRVAAQTEPQHLQEVKKKESSGNPGKIIQDELWKDSPPNSASQALVNMSYLAAIFGCLMLYIFGFLYMRVASVNILNAPYFNKSLALVGIATTLELFAEPCFAVVQHNMLYQSRAAIETVSALAKGLFSCGTAFWVGRMGLDRGPLPYAIGQVAYGVFIFCGYFIVAKRLTGKGGFSLLPACLSKEQYLSGFISLPLLYRSASIFFQSVVKHLLTQGDTMILTALSTLEDQGLYALASNYGGLVARLVFQPIEESSRTAFGRWLPSRKPWIAKPVSVTFARSHLQDMLHAYFLLTIVSWALGPLLLPVALRVILNSRWALLNIQEPLLAYCYYIPFLAFNGITEAFVSSAASNSELRAQASWMGACSLAFAFAAYFLLKAADLGVRGLVWANIFNMALRILWSFRFIQKYFGKYKQELRLRDVLPRRETCAVGIVTWSCTLALHTPISTKTNVAGAFFAGAIVTITILYLERNFLKGQIIRCRTNNS</sequence>
<dbReference type="RefSeq" id="XP_001244813.2">
    <property type="nucleotide sequence ID" value="XM_001244812.2"/>
</dbReference>
<dbReference type="KEGG" id="cim:CIMG_04254"/>
<feature type="transmembrane region" description="Helical" evidence="10">
    <location>
        <begin position="360"/>
        <end position="383"/>
    </location>
</feature>
<reference evidence="12" key="2">
    <citation type="journal article" date="2010" name="Genome Res.">
        <title>Population genomic sequencing of Coccidioides fungi reveals recent hybridization and transposon control.</title>
        <authorList>
            <person name="Neafsey D.E."/>
            <person name="Barker B.M."/>
            <person name="Sharpton T.J."/>
            <person name="Stajich J.E."/>
            <person name="Park D.J."/>
            <person name="Whiston E."/>
            <person name="Hung C.-Y."/>
            <person name="McMahan C."/>
            <person name="White J."/>
            <person name="Sykes S."/>
            <person name="Heiman D."/>
            <person name="Young S."/>
            <person name="Zeng Q."/>
            <person name="Abouelleil A."/>
            <person name="Aftuck L."/>
            <person name="Bessette D."/>
            <person name="Brown A."/>
            <person name="FitzGerald M."/>
            <person name="Lui A."/>
            <person name="Macdonald J.P."/>
            <person name="Priest M."/>
            <person name="Orbach M.J."/>
            <person name="Galgiani J.N."/>
            <person name="Kirkland T.N."/>
            <person name="Cole G.T."/>
            <person name="Birren B.W."/>
            <person name="Henn M.R."/>
            <person name="Taylor J.W."/>
            <person name="Rounsley S.D."/>
        </authorList>
    </citation>
    <scope>GENOME REANNOTATION</scope>
    <source>
        <strain evidence="12">RS</strain>
    </source>
</reference>
<dbReference type="OrthoDB" id="9979195at2759"/>
<dbReference type="STRING" id="246410.A0A0E1RX32"/>
<evidence type="ECO:0000256" key="5">
    <source>
        <dbReference type="ARBA" id="ARBA00022824"/>
    </source>
</evidence>
<protein>
    <recommendedName>
        <fullName evidence="8 10">Man(5)GlcNAc(2)-PP-dolichol translocation protein RFT1</fullName>
    </recommendedName>
</protein>
<keyword evidence="5 10" id="KW-0256">Endoplasmic reticulum</keyword>
<feature type="transmembrane region" description="Helical" evidence="10">
    <location>
        <begin position="522"/>
        <end position="539"/>
    </location>
</feature>
<accession>A0A0E1RX32</accession>
<evidence type="ECO:0000256" key="6">
    <source>
        <dbReference type="ARBA" id="ARBA00022989"/>
    </source>
</evidence>
<evidence type="ECO:0000256" key="7">
    <source>
        <dbReference type="ARBA" id="ARBA00023136"/>
    </source>
</evidence>
<dbReference type="GeneID" id="4565212"/>
<dbReference type="GO" id="GO:0034203">
    <property type="term" value="P:glycolipid translocation"/>
    <property type="evidence" value="ECO:0007669"/>
    <property type="project" value="TreeGrafter"/>
</dbReference>
<feature type="transmembrane region" description="Helical" evidence="10">
    <location>
        <begin position="458"/>
        <end position="476"/>
    </location>
</feature>
<dbReference type="Pfam" id="PF04506">
    <property type="entry name" value="Rft-1"/>
    <property type="match status" value="1"/>
</dbReference>
<dbReference type="FunCoup" id="A0A0E1RX32">
    <property type="interactions" value="675"/>
</dbReference>
<dbReference type="GO" id="GO:0005789">
    <property type="term" value="C:endoplasmic reticulum membrane"/>
    <property type="evidence" value="ECO:0007669"/>
    <property type="project" value="UniProtKB-SubCell"/>
</dbReference>
<keyword evidence="4 10" id="KW-0812">Transmembrane</keyword>
<reference evidence="12" key="1">
    <citation type="journal article" date="2009" name="Genome Res.">
        <title>Comparative genomic analyses of the human fungal pathogens Coccidioides and their relatives.</title>
        <authorList>
            <person name="Sharpton T.J."/>
            <person name="Stajich J.E."/>
            <person name="Rounsley S.D."/>
            <person name="Gardner M.J."/>
            <person name="Wortman J.R."/>
            <person name="Jordar V.S."/>
            <person name="Maiti R."/>
            <person name="Kodira C.D."/>
            <person name="Neafsey D.E."/>
            <person name="Zeng Q."/>
            <person name="Hung C.-Y."/>
            <person name="McMahan C."/>
            <person name="Muszewska A."/>
            <person name="Grynberg M."/>
            <person name="Mandel M.A."/>
            <person name="Kellner E.M."/>
            <person name="Barker B.M."/>
            <person name="Galgiani J.N."/>
            <person name="Orbach M.J."/>
            <person name="Kirkland T.N."/>
            <person name="Cole G.T."/>
            <person name="Henn M.R."/>
            <person name="Birren B.W."/>
            <person name="Taylor J.W."/>
        </authorList>
    </citation>
    <scope>NUCLEOTIDE SEQUENCE [LARGE SCALE GENOMIC DNA]</scope>
    <source>
        <strain evidence="12">RS</strain>
    </source>
</reference>
<feature type="transmembrane region" description="Helical" evidence="10">
    <location>
        <begin position="395"/>
        <end position="416"/>
    </location>
</feature>
<comment type="pathway">
    <text evidence="2">Protein modification; protein glycosylation.</text>
</comment>
<evidence type="ECO:0000313" key="12">
    <source>
        <dbReference type="Proteomes" id="UP000001261"/>
    </source>
</evidence>
<dbReference type="GO" id="GO:0006488">
    <property type="term" value="P:dolichol-linked oligosaccharide biosynthetic process"/>
    <property type="evidence" value="ECO:0007669"/>
    <property type="project" value="InterPro"/>
</dbReference>
<comment type="similarity">
    <text evidence="3 10">Belongs to the RFT1 family.</text>
</comment>
<dbReference type="OMA" id="WPGKLFG"/>
<feature type="transmembrane region" description="Helical" evidence="10">
    <location>
        <begin position="113"/>
        <end position="133"/>
    </location>
</feature>
<keyword evidence="7 10" id="KW-0472">Membrane</keyword>
<dbReference type="PANTHER" id="PTHR13117">
    <property type="entry name" value="ENDOPLASMIC RETICULUM MULTISPAN TRANSMEMBRANE PROTEIN-RELATED"/>
    <property type="match status" value="1"/>
</dbReference>